<dbReference type="SUPFAM" id="SSF51679">
    <property type="entry name" value="Bacterial luciferase-like"/>
    <property type="match status" value="1"/>
</dbReference>
<dbReference type="RefSeq" id="WP_338179533.1">
    <property type="nucleotide sequence ID" value="NZ_JAEKNQ010000036.1"/>
</dbReference>
<dbReference type="Gene3D" id="3.20.20.30">
    <property type="entry name" value="Luciferase-like domain"/>
    <property type="match status" value="1"/>
</dbReference>
<dbReference type="InterPro" id="IPR011251">
    <property type="entry name" value="Luciferase-like_dom"/>
</dbReference>
<dbReference type="InterPro" id="IPR050564">
    <property type="entry name" value="F420-G6PD/mer"/>
</dbReference>
<dbReference type="InterPro" id="IPR019945">
    <property type="entry name" value="F420_G6P_DH-rel"/>
</dbReference>
<evidence type="ECO:0000313" key="4">
    <source>
        <dbReference type="EMBL" id="MBJ7603468.1"/>
    </source>
</evidence>
<feature type="domain" description="Luciferase-like" evidence="3">
    <location>
        <begin position="12"/>
        <end position="305"/>
    </location>
</feature>
<dbReference type="InterPro" id="IPR036661">
    <property type="entry name" value="Luciferase-like_sf"/>
</dbReference>
<dbReference type="Pfam" id="PF00296">
    <property type="entry name" value="Bac_luciferase"/>
    <property type="match status" value="1"/>
</dbReference>
<reference evidence="4 5" key="1">
    <citation type="submission" date="2020-10" db="EMBL/GenBank/DDBJ databases">
        <title>Ca. Dormibacterota MAGs.</title>
        <authorList>
            <person name="Montgomery K."/>
        </authorList>
    </citation>
    <scope>NUCLEOTIDE SEQUENCE [LARGE SCALE GENOMIC DNA]</scope>
    <source>
        <strain evidence="4">SC8811_S16_3</strain>
    </source>
</reference>
<proteinExistence type="predicted"/>
<dbReference type="NCBIfam" id="TIGR03557">
    <property type="entry name" value="F420_G6P_family"/>
    <property type="match status" value="1"/>
</dbReference>
<protein>
    <submittedName>
        <fullName evidence="4">Glucose-6-phosphate dehydrogenase (Coenzyme-F420)</fullName>
        <ecNumber evidence="4">1.1.98.2</ecNumber>
    </submittedName>
</protein>
<dbReference type="NCBIfam" id="TIGR03554">
    <property type="entry name" value="F420_G6P_DH"/>
    <property type="match status" value="1"/>
</dbReference>
<evidence type="ECO:0000313" key="5">
    <source>
        <dbReference type="Proteomes" id="UP000620075"/>
    </source>
</evidence>
<sequence>MSHQLKIGWKASAEQFGPRQLLDYAVLAEELGYDSVWVSDHYQPWRHTNGHAPFSLAWLGALAVSTQRIEMGTSVLTPTFRYHPSIIAQAFATLGVLAPGRVILGVGTGESMNEVPVIGIEWPEFRERFRRLSEATKLIRKLWSEDFVEFEGEYYRVRGATVYDRPQEMVKIYVGASGEVAARFAGRQADGFICTSGKGPELYSQKLLPAVAEGARAAGRDFEAIEKTIELKVSFDSDRQRALADTRIWAALALPAEDKANVHNPREMEKLAAKVEHPEKRWLVAADPDEHVEQLRPYLELGFTHLIFHAPGDDQAGFLKLFSEQVIPRLRARWG</sequence>
<dbReference type="CDD" id="cd01097">
    <property type="entry name" value="Tetrahydromethanopterin_reductase"/>
    <property type="match status" value="1"/>
</dbReference>
<comment type="caution">
    <text evidence="4">The sequence shown here is derived from an EMBL/GenBank/DDBJ whole genome shotgun (WGS) entry which is preliminary data.</text>
</comment>
<dbReference type="PANTHER" id="PTHR43244">
    <property type="match status" value="1"/>
</dbReference>
<evidence type="ECO:0000256" key="2">
    <source>
        <dbReference type="ARBA" id="ARBA00023277"/>
    </source>
</evidence>
<dbReference type="EC" id="1.1.98.2" evidence="4"/>
<dbReference type="GO" id="GO:0016705">
    <property type="term" value="F:oxidoreductase activity, acting on paired donors, with incorporation or reduction of molecular oxygen"/>
    <property type="evidence" value="ECO:0007669"/>
    <property type="project" value="InterPro"/>
</dbReference>
<dbReference type="EMBL" id="JAEKNQ010000036">
    <property type="protein sequence ID" value="MBJ7603468.1"/>
    <property type="molecule type" value="Genomic_DNA"/>
</dbReference>
<dbReference type="GO" id="GO:0052749">
    <property type="term" value="F:glucose-6-phosphate dehydrogenase (coenzyme F420) activity"/>
    <property type="evidence" value="ECO:0007669"/>
    <property type="project" value="UniProtKB-EC"/>
</dbReference>
<organism evidence="4 5">
    <name type="scientific">Candidatus Dormiibacter inghamiae</name>
    <dbReference type="NCBI Taxonomy" id="3127013"/>
    <lineage>
        <taxon>Bacteria</taxon>
        <taxon>Bacillati</taxon>
        <taxon>Candidatus Dormiibacterota</taxon>
        <taxon>Candidatus Dormibacteria</taxon>
        <taxon>Candidatus Dormibacterales</taxon>
        <taxon>Candidatus Dormibacteraceae</taxon>
        <taxon>Candidatus Dormiibacter</taxon>
    </lineage>
</organism>
<dbReference type="Proteomes" id="UP000620075">
    <property type="component" value="Unassembled WGS sequence"/>
</dbReference>
<gene>
    <name evidence="4" type="primary">fgd</name>
    <name evidence="4" type="ORF">JF888_09815</name>
</gene>
<dbReference type="InterPro" id="IPR019944">
    <property type="entry name" value="F420-dep_G6P_DH"/>
</dbReference>
<evidence type="ECO:0000259" key="3">
    <source>
        <dbReference type="Pfam" id="PF00296"/>
    </source>
</evidence>
<keyword evidence="1 4" id="KW-0560">Oxidoreductase</keyword>
<name>A0A934NDS3_9BACT</name>
<dbReference type="PANTHER" id="PTHR43244:SF1">
    <property type="entry name" value="5,10-METHYLENETETRAHYDROMETHANOPTERIN REDUCTASE"/>
    <property type="match status" value="1"/>
</dbReference>
<keyword evidence="2" id="KW-0119">Carbohydrate metabolism</keyword>
<dbReference type="AlphaFoldDB" id="A0A934NDS3"/>
<evidence type="ECO:0000256" key="1">
    <source>
        <dbReference type="ARBA" id="ARBA00023002"/>
    </source>
</evidence>
<accession>A0A934NDS3</accession>